<dbReference type="PATRIC" id="fig|1429439.4.peg.1940"/>
<name>W4MB42_9BACT</name>
<reference evidence="1 2" key="1">
    <citation type="journal article" date="2014" name="Nature">
        <title>An environmental bacterial taxon with a large and distinct metabolic repertoire.</title>
        <authorList>
            <person name="Wilson M.C."/>
            <person name="Mori T."/>
            <person name="Ruckert C."/>
            <person name="Uria A.R."/>
            <person name="Helf M.J."/>
            <person name="Takada K."/>
            <person name="Gernert C."/>
            <person name="Steffens U.A."/>
            <person name="Heycke N."/>
            <person name="Schmitt S."/>
            <person name="Rinke C."/>
            <person name="Helfrich E.J."/>
            <person name="Brachmann A.O."/>
            <person name="Gurgui C."/>
            <person name="Wakimoto T."/>
            <person name="Kracht M."/>
            <person name="Crusemann M."/>
            <person name="Hentschel U."/>
            <person name="Abe I."/>
            <person name="Matsunaga S."/>
            <person name="Kalinowski J."/>
            <person name="Takeyama H."/>
            <person name="Piel J."/>
        </authorList>
    </citation>
    <scope>NUCLEOTIDE SEQUENCE [LARGE SCALE GENOMIC DNA]</scope>
    <source>
        <strain evidence="2">TSY2</strain>
    </source>
</reference>
<dbReference type="AlphaFoldDB" id="W4MB42"/>
<evidence type="ECO:0000313" key="1">
    <source>
        <dbReference type="EMBL" id="ETX07423.1"/>
    </source>
</evidence>
<proteinExistence type="predicted"/>
<dbReference type="Pfam" id="PF09344">
    <property type="entry name" value="Cas_CT1975"/>
    <property type="match status" value="1"/>
</dbReference>
<dbReference type="EMBL" id="AZHX01000460">
    <property type="protein sequence ID" value="ETX07423.1"/>
    <property type="molecule type" value="Genomic_DNA"/>
</dbReference>
<organism evidence="1 2">
    <name type="scientific">Candidatus Entotheonella gemina</name>
    <dbReference type="NCBI Taxonomy" id="1429439"/>
    <lineage>
        <taxon>Bacteria</taxon>
        <taxon>Pseudomonadati</taxon>
        <taxon>Nitrospinota/Tectimicrobiota group</taxon>
        <taxon>Candidatus Tectimicrobiota</taxon>
        <taxon>Candidatus Entotheonellia</taxon>
        <taxon>Candidatus Entotheonellales</taxon>
        <taxon>Candidatus Entotheonellaceae</taxon>
        <taxon>Candidatus Entotheonella</taxon>
    </lineage>
</organism>
<gene>
    <name evidence="1" type="ORF">ETSY2_11325</name>
</gene>
<dbReference type="NCBIfam" id="TIGR01869">
    <property type="entry name" value="casC_Cse4"/>
    <property type="match status" value="1"/>
</dbReference>
<keyword evidence="2" id="KW-1185">Reference proteome</keyword>
<protein>
    <submittedName>
        <fullName evidence="1">CRISPR-associated protein CasC</fullName>
    </submittedName>
</protein>
<sequence length="319" mass="35025">MNIPDAQPSSLPDFVELHRRFQAFRRGVKAELRSERFSEAAVTQAIEWISGQAGLAEKPELRASTVAPWVVEEVAAYCNAIEAHRTAGLDDDKIEKQIQKDAHGFCQALAHGVDIALSGRMTTSGLMTSVDGALAVAHAITTHSVDADIDWFTAVDDLTEDEDETGAGHLNTQEFSAGVFYRYASLNLRQLQDNLGGAPRSKALEIGAHLLHLFATVVPSDKQQTFAAHNLADLVLASFSDIPLSPANAFEKPVSHREGFLKPSVERLIRYWHTLQQGYGLDDAAKLFCVVDHTEKIEYQVPTLKALQTWVQAAHGNEE</sequence>
<dbReference type="InterPro" id="IPR010148">
    <property type="entry name" value="CRISPR-assoc_prot_CT1975"/>
</dbReference>
<accession>W4MB42</accession>
<dbReference type="HOGENOM" id="CLU_044824_1_0_7"/>
<comment type="caution">
    <text evidence="1">The sequence shown here is derived from an EMBL/GenBank/DDBJ whole genome shotgun (WGS) entry which is preliminary data.</text>
</comment>
<evidence type="ECO:0000313" key="2">
    <source>
        <dbReference type="Proteomes" id="UP000019140"/>
    </source>
</evidence>
<dbReference type="Proteomes" id="UP000019140">
    <property type="component" value="Unassembled WGS sequence"/>
</dbReference>